<dbReference type="AlphaFoldDB" id="A0AAX2DKT7"/>
<evidence type="ECO:0000256" key="5">
    <source>
        <dbReference type="ARBA" id="ARBA00023235"/>
    </source>
</evidence>
<dbReference type="GO" id="GO:0047465">
    <property type="term" value="F:N-acylglucosamine-6-phosphate 2-epimerase activity"/>
    <property type="evidence" value="ECO:0007669"/>
    <property type="project" value="UniProtKB-EC"/>
</dbReference>
<dbReference type="InterPro" id="IPR007260">
    <property type="entry name" value="NanE"/>
</dbReference>
<dbReference type="GO" id="GO:0005975">
    <property type="term" value="P:carbohydrate metabolic process"/>
    <property type="evidence" value="ECO:0007669"/>
    <property type="project" value="UniProtKB-UniRule"/>
</dbReference>
<dbReference type="RefSeq" id="WP_003721116.1">
    <property type="nucleotide sequence ID" value="NZ_FNMX01000001.1"/>
</dbReference>
<evidence type="ECO:0000256" key="2">
    <source>
        <dbReference type="ARBA" id="ARBA00002147"/>
    </source>
</evidence>
<organism evidence="8 9">
    <name type="scientific">Listeria ivanovii</name>
    <dbReference type="NCBI Taxonomy" id="1638"/>
    <lineage>
        <taxon>Bacteria</taxon>
        <taxon>Bacillati</taxon>
        <taxon>Bacillota</taxon>
        <taxon>Bacilli</taxon>
        <taxon>Bacillales</taxon>
        <taxon>Listeriaceae</taxon>
        <taxon>Listeria</taxon>
    </lineage>
</organism>
<dbReference type="InterPro" id="IPR013785">
    <property type="entry name" value="Aldolase_TIM"/>
</dbReference>
<dbReference type="HAMAP" id="MF_01235">
    <property type="entry name" value="ManNAc6P_epimer"/>
    <property type="match status" value="1"/>
</dbReference>
<dbReference type="Gene3D" id="3.20.20.70">
    <property type="entry name" value="Aldolase class I"/>
    <property type="match status" value="1"/>
</dbReference>
<dbReference type="GO" id="GO:0005829">
    <property type="term" value="C:cytosol"/>
    <property type="evidence" value="ECO:0007669"/>
    <property type="project" value="TreeGrafter"/>
</dbReference>
<evidence type="ECO:0000256" key="1">
    <source>
        <dbReference type="ARBA" id="ARBA00000056"/>
    </source>
</evidence>
<dbReference type="FunFam" id="3.20.20.70:FF:000035">
    <property type="entry name" value="Putative N-acetylmannosamine-6-phosphate 2-epimerase"/>
    <property type="match status" value="1"/>
</dbReference>
<protein>
    <recommendedName>
        <fullName evidence="7">Putative N-acetylmannosamine-6-phosphate 2-epimerase</fullName>
        <ecNumber evidence="7">5.1.3.9</ecNumber>
    </recommendedName>
    <alternativeName>
        <fullName evidence="7">ManNAc-6-P epimerase</fullName>
    </alternativeName>
</protein>
<evidence type="ECO:0000256" key="7">
    <source>
        <dbReference type="HAMAP-Rule" id="MF_01235"/>
    </source>
</evidence>
<sequence>MSNTVMEKIAGGLVVSCQALPDEPLHSSLIMSKMALAAVQGGAVGIRANTPEDISAIQTEVNVPIIGILKQVYDSCDVFITPTVKEVRTICETGVEIVAMDATTRQRPKNESLAEILQIIRKEFPSTLLMADTGSLKDVQYADSLGFDIIGTTLYGYTEETASKDISDYQFSHLKEVLKSTNRPVIAEGKIDTPEKAREVLNLGCHAVVVGGAITRPQEITVRFTKKINNK</sequence>
<evidence type="ECO:0000313" key="8">
    <source>
        <dbReference type="EMBL" id="SDW02037.1"/>
    </source>
</evidence>
<evidence type="ECO:0000313" key="9">
    <source>
        <dbReference type="Proteomes" id="UP000183610"/>
    </source>
</evidence>
<dbReference type="GO" id="GO:0019262">
    <property type="term" value="P:N-acetylneuraminate catabolic process"/>
    <property type="evidence" value="ECO:0007669"/>
    <property type="project" value="UniProtKB-UniRule"/>
</dbReference>
<keyword evidence="5 7" id="KW-0413">Isomerase</keyword>
<comment type="function">
    <text evidence="2 7">Converts N-acetylmannosamine-6-phosphate (ManNAc-6-P) to N-acetylglucosamine-6-phosphate (GlcNAc-6-P).</text>
</comment>
<dbReference type="Pfam" id="PF04131">
    <property type="entry name" value="NanE"/>
    <property type="match status" value="1"/>
</dbReference>
<dbReference type="GO" id="GO:0006053">
    <property type="term" value="P:N-acetylmannosamine catabolic process"/>
    <property type="evidence" value="ECO:0007669"/>
    <property type="project" value="TreeGrafter"/>
</dbReference>
<dbReference type="EC" id="5.1.3.9" evidence="7"/>
<keyword evidence="6 7" id="KW-0119">Carbohydrate metabolism</keyword>
<evidence type="ECO:0000256" key="3">
    <source>
        <dbReference type="ARBA" id="ARBA00005081"/>
    </source>
</evidence>
<comment type="caution">
    <text evidence="8">The sequence shown here is derived from an EMBL/GenBank/DDBJ whole genome shotgun (WGS) entry which is preliminary data.</text>
</comment>
<dbReference type="EMBL" id="FNMX01000001">
    <property type="protein sequence ID" value="SDW02037.1"/>
    <property type="molecule type" value="Genomic_DNA"/>
</dbReference>
<dbReference type="InterPro" id="IPR011060">
    <property type="entry name" value="RibuloseP-bd_barrel"/>
</dbReference>
<dbReference type="PANTHER" id="PTHR36204">
    <property type="entry name" value="N-ACETYLMANNOSAMINE-6-PHOSPHATE 2-EPIMERASE-RELATED"/>
    <property type="match status" value="1"/>
</dbReference>
<evidence type="ECO:0000256" key="6">
    <source>
        <dbReference type="ARBA" id="ARBA00023277"/>
    </source>
</evidence>
<dbReference type="PANTHER" id="PTHR36204:SF1">
    <property type="entry name" value="N-ACETYLMANNOSAMINE-6-PHOSPHATE 2-EPIMERASE-RELATED"/>
    <property type="match status" value="1"/>
</dbReference>
<comment type="pathway">
    <text evidence="3 7">Amino-sugar metabolism; N-acetylneuraminate degradation; D-fructose 6-phosphate from N-acetylneuraminate: step 3/5.</text>
</comment>
<accession>A0AAX2DKT7</accession>
<gene>
    <name evidence="7" type="primary">nanE</name>
    <name evidence="8" type="ORF">SAMN05421782_101153</name>
</gene>
<evidence type="ECO:0000256" key="4">
    <source>
        <dbReference type="ARBA" id="ARBA00007439"/>
    </source>
</evidence>
<name>A0AAX2DKT7_LISIV</name>
<dbReference type="CDD" id="cd04729">
    <property type="entry name" value="NanE"/>
    <property type="match status" value="1"/>
</dbReference>
<dbReference type="NCBIfam" id="NF002231">
    <property type="entry name" value="PRK01130.1"/>
    <property type="match status" value="1"/>
</dbReference>
<dbReference type="SUPFAM" id="SSF51366">
    <property type="entry name" value="Ribulose-phoshate binding barrel"/>
    <property type="match status" value="1"/>
</dbReference>
<comment type="similarity">
    <text evidence="4 7">Belongs to the NanE family.</text>
</comment>
<reference evidence="8 9" key="1">
    <citation type="submission" date="2016-10" db="EMBL/GenBank/DDBJ databases">
        <authorList>
            <person name="Varghese N."/>
            <person name="Submissions S."/>
        </authorList>
    </citation>
    <scope>NUCLEOTIDE SEQUENCE [LARGE SCALE GENOMIC DNA]</scope>
    <source>
        <strain evidence="8 9">ATCC 49954</strain>
    </source>
</reference>
<proteinExistence type="inferred from homology"/>
<comment type="catalytic activity">
    <reaction evidence="1 7">
        <text>an N-acyl-D-glucosamine 6-phosphate = an N-acyl-D-mannosamine 6-phosphate</text>
        <dbReference type="Rhea" id="RHEA:23932"/>
        <dbReference type="ChEBI" id="CHEBI:57599"/>
        <dbReference type="ChEBI" id="CHEBI:57666"/>
        <dbReference type="EC" id="5.1.3.9"/>
    </reaction>
</comment>
<dbReference type="Proteomes" id="UP000183610">
    <property type="component" value="Unassembled WGS sequence"/>
</dbReference>